<proteinExistence type="predicted"/>
<comment type="caution">
    <text evidence="2">The sequence shown here is derived from an EMBL/GenBank/DDBJ whole genome shotgun (WGS) entry which is preliminary data.</text>
</comment>
<feature type="region of interest" description="Disordered" evidence="1">
    <location>
        <begin position="1"/>
        <end position="61"/>
    </location>
</feature>
<reference evidence="2" key="1">
    <citation type="submission" date="2021-02" db="EMBL/GenBank/DDBJ databases">
        <authorList>
            <person name="Nowell W R."/>
        </authorList>
    </citation>
    <scope>NUCLEOTIDE SEQUENCE</scope>
</reference>
<dbReference type="EMBL" id="CAJNOR010001206">
    <property type="protein sequence ID" value="CAF1097716.1"/>
    <property type="molecule type" value="Genomic_DNA"/>
</dbReference>
<sequence>MAVNTTVPNLTNGDILDMSRNSNNDDNPSNCLQTNSSSSSSSSPHIEQGPVHQSTDSNSCDKCENRSYLDGIRILNWFENKSIDGNLMIPDHVTYVYVITLASILDKWIKDDNRRKLCKAYLKLGQNCDYWAPEMFRSIQQSDTSTKIKFIEEKLNVLNNKIHSLIDDYNKCSLVYNTHRKHNCNVEIIKNLLELSGLSIGNIVFPKDNFANSTLKLQQYVRDYIMQRNEHFQKSTDMKIQRAKAHAGHFLLLKDFMKIIQ</sequence>
<evidence type="ECO:0000256" key="1">
    <source>
        <dbReference type="SAM" id="MobiDB-lite"/>
    </source>
</evidence>
<dbReference type="OrthoDB" id="10089871at2759"/>
<evidence type="ECO:0000313" key="3">
    <source>
        <dbReference type="EMBL" id="CAF1498569.1"/>
    </source>
</evidence>
<name>A0A814NTG7_ADIRI</name>
<evidence type="ECO:0000313" key="4">
    <source>
        <dbReference type="Proteomes" id="UP000663828"/>
    </source>
</evidence>
<dbReference type="Proteomes" id="UP000663852">
    <property type="component" value="Unassembled WGS sequence"/>
</dbReference>
<organism evidence="2 4">
    <name type="scientific">Adineta ricciae</name>
    <name type="common">Rotifer</name>
    <dbReference type="NCBI Taxonomy" id="249248"/>
    <lineage>
        <taxon>Eukaryota</taxon>
        <taxon>Metazoa</taxon>
        <taxon>Spiralia</taxon>
        <taxon>Gnathifera</taxon>
        <taxon>Rotifera</taxon>
        <taxon>Eurotatoria</taxon>
        <taxon>Bdelloidea</taxon>
        <taxon>Adinetida</taxon>
        <taxon>Adinetidae</taxon>
        <taxon>Adineta</taxon>
    </lineage>
</organism>
<feature type="compositionally biased region" description="Low complexity" evidence="1">
    <location>
        <begin position="18"/>
        <end position="43"/>
    </location>
</feature>
<keyword evidence="4" id="KW-1185">Reference proteome</keyword>
<dbReference type="AlphaFoldDB" id="A0A814NTG7"/>
<protein>
    <submittedName>
        <fullName evidence="2">Uncharacterized protein</fullName>
    </submittedName>
</protein>
<dbReference type="Proteomes" id="UP000663828">
    <property type="component" value="Unassembled WGS sequence"/>
</dbReference>
<dbReference type="EMBL" id="CAJNOJ010000622">
    <property type="protein sequence ID" value="CAF1498569.1"/>
    <property type="molecule type" value="Genomic_DNA"/>
</dbReference>
<accession>A0A814NTG7</accession>
<gene>
    <name evidence="3" type="ORF">EDS130_LOCUS42480</name>
    <name evidence="2" type="ORF">XAT740_LOCUS18183</name>
</gene>
<evidence type="ECO:0000313" key="2">
    <source>
        <dbReference type="EMBL" id="CAF1097716.1"/>
    </source>
</evidence>
<feature type="compositionally biased region" description="Polar residues" evidence="1">
    <location>
        <begin position="1"/>
        <end position="12"/>
    </location>
</feature>